<dbReference type="HOGENOM" id="CLU_563939_0_0_1"/>
<name>A0A0C3AH71_PILCF</name>
<dbReference type="InParanoid" id="A0A0C3AH71"/>
<accession>A0A0C3AH71</accession>
<dbReference type="EMBL" id="KN833091">
    <property type="protein sequence ID" value="KIM73138.1"/>
    <property type="molecule type" value="Genomic_DNA"/>
</dbReference>
<gene>
    <name evidence="1" type="ORF">PILCRDRAFT_15457</name>
</gene>
<protein>
    <submittedName>
        <fullName evidence="1">Uncharacterized protein</fullName>
    </submittedName>
</protein>
<reference evidence="2" key="2">
    <citation type="submission" date="2015-01" db="EMBL/GenBank/DDBJ databases">
        <title>Evolutionary Origins and Diversification of the Mycorrhizal Mutualists.</title>
        <authorList>
            <consortium name="DOE Joint Genome Institute"/>
            <consortium name="Mycorrhizal Genomics Consortium"/>
            <person name="Kohler A."/>
            <person name="Kuo A."/>
            <person name="Nagy L.G."/>
            <person name="Floudas D."/>
            <person name="Copeland A."/>
            <person name="Barry K.W."/>
            <person name="Cichocki N."/>
            <person name="Veneault-Fourrey C."/>
            <person name="LaButti K."/>
            <person name="Lindquist E.A."/>
            <person name="Lipzen A."/>
            <person name="Lundell T."/>
            <person name="Morin E."/>
            <person name="Murat C."/>
            <person name="Riley R."/>
            <person name="Ohm R."/>
            <person name="Sun H."/>
            <person name="Tunlid A."/>
            <person name="Henrissat B."/>
            <person name="Grigoriev I.V."/>
            <person name="Hibbett D.S."/>
            <person name="Martin F."/>
        </authorList>
    </citation>
    <scope>NUCLEOTIDE SEQUENCE [LARGE SCALE GENOMIC DNA]</scope>
    <source>
        <strain evidence="2">F 1598</strain>
    </source>
</reference>
<dbReference type="Proteomes" id="UP000054166">
    <property type="component" value="Unassembled WGS sequence"/>
</dbReference>
<evidence type="ECO:0000313" key="2">
    <source>
        <dbReference type="Proteomes" id="UP000054166"/>
    </source>
</evidence>
<proteinExistence type="predicted"/>
<dbReference type="AlphaFoldDB" id="A0A0C3AH71"/>
<evidence type="ECO:0000313" key="1">
    <source>
        <dbReference type="EMBL" id="KIM73138.1"/>
    </source>
</evidence>
<keyword evidence="2" id="KW-1185">Reference proteome</keyword>
<organism evidence="1 2">
    <name type="scientific">Piloderma croceum (strain F 1598)</name>
    <dbReference type="NCBI Taxonomy" id="765440"/>
    <lineage>
        <taxon>Eukaryota</taxon>
        <taxon>Fungi</taxon>
        <taxon>Dikarya</taxon>
        <taxon>Basidiomycota</taxon>
        <taxon>Agaricomycotina</taxon>
        <taxon>Agaricomycetes</taxon>
        <taxon>Agaricomycetidae</taxon>
        <taxon>Atheliales</taxon>
        <taxon>Atheliaceae</taxon>
        <taxon>Piloderma</taxon>
    </lineage>
</organism>
<reference evidence="1 2" key="1">
    <citation type="submission" date="2014-04" db="EMBL/GenBank/DDBJ databases">
        <authorList>
            <consortium name="DOE Joint Genome Institute"/>
            <person name="Kuo A."/>
            <person name="Tarkka M."/>
            <person name="Buscot F."/>
            <person name="Kohler A."/>
            <person name="Nagy L.G."/>
            <person name="Floudas D."/>
            <person name="Copeland A."/>
            <person name="Barry K.W."/>
            <person name="Cichocki N."/>
            <person name="Veneault-Fourrey C."/>
            <person name="LaButti K."/>
            <person name="Lindquist E.A."/>
            <person name="Lipzen A."/>
            <person name="Lundell T."/>
            <person name="Morin E."/>
            <person name="Murat C."/>
            <person name="Sun H."/>
            <person name="Tunlid A."/>
            <person name="Henrissat B."/>
            <person name="Grigoriev I.V."/>
            <person name="Hibbett D.S."/>
            <person name="Martin F."/>
            <person name="Nordberg H.P."/>
            <person name="Cantor M.N."/>
            <person name="Hua S.X."/>
        </authorList>
    </citation>
    <scope>NUCLEOTIDE SEQUENCE [LARGE SCALE GENOMIC DNA]</scope>
    <source>
        <strain evidence="1 2">F 1598</strain>
    </source>
</reference>
<sequence>MTNDIWTHLTDTLRDYETNVPPNIQGYLINDIDAPLPEAVQLDEDAYTVMAHEWLHLSDSDTSSIDSDSEVDDPPEAVIAGDSHAVSAWQDTQEVSVAGHGTIGRCIDYQSVISSLEDFTDKHNTFLGYFIPEDNNLKLLPLFAVNIHLPVSTLDSDVVSRIGSLAWAHAPTTLIPLYCHQHRLPTISQDLQQYAIHADHVFLFELDNPIIGCFYSHHHILIPFEARAKRQRTVSTTSANIPLPPPKRTTTGSVTKYTKSWLERNAPKVGMLASCARRKLRLSAATVHPCPPDGLQVAIDAYDAAKDKLQIIPESVTLNGVNIDNRLVYRFIRAAYTEFKTTCKKISDRQITAKYPDLVPTDADNLLRDDQFIFADRNRNNLPYSEPLLYEMGLEMIRDSFTGRPQLADATLALSTIFAFSQLWRRAHDEEYDKKHSFKAKFDEILADISRRHTPGPDDPADITAQGQAFSTMMDTWNGVGNEN</sequence>